<dbReference type="GO" id="GO:0000166">
    <property type="term" value="F:nucleotide binding"/>
    <property type="evidence" value="ECO:0007669"/>
    <property type="project" value="UniProtKB-KW"/>
</dbReference>
<evidence type="ECO:0000256" key="5">
    <source>
        <dbReference type="ARBA" id="ARBA00022801"/>
    </source>
</evidence>
<evidence type="ECO:0000313" key="7">
    <source>
        <dbReference type="Proteomes" id="UP000194440"/>
    </source>
</evidence>
<dbReference type="KEGG" id="acis:CBP35_11970"/>
<dbReference type="KEGG" id="acip:CBP36_06970"/>
<keyword evidence="3" id="KW-0540">Nuclease</keyword>
<sequence>MSRAHPLRGADYLQHILEAMDNIQDYTSGMDLAAFLAERKTCDAVIRNLEVIGEACNNVVKNHPDFAQKHAHVPWGFAYEMRNALAHGYFTVDLGIVWQTVQNDLPALRAQVAALSL</sequence>
<keyword evidence="5" id="KW-0378">Hydrolase</keyword>
<dbReference type="InterPro" id="IPR008201">
    <property type="entry name" value="HepT-like"/>
</dbReference>
<dbReference type="EMBL" id="CP021366">
    <property type="protein sequence ID" value="ART58632.1"/>
    <property type="molecule type" value="Genomic_DNA"/>
</dbReference>
<proteinExistence type="predicted"/>
<evidence type="ECO:0000256" key="4">
    <source>
        <dbReference type="ARBA" id="ARBA00022741"/>
    </source>
</evidence>
<keyword evidence="7" id="KW-1185">Reference proteome</keyword>
<gene>
    <name evidence="6" type="ORF">CBP36_06970</name>
</gene>
<protein>
    <recommendedName>
        <fullName evidence="8">DUF86 domain-containing protein</fullName>
    </recommendedName>
</protein>
<evidence type="ECO:0000313" key="6">
    <source>
        <dbReference type="EMBL" id="ART58632.1"/>
    </source>
</evidence>
<evidence type="ECO:0000256" key="2">
    <source>
        <dbReference type="ARBA" id="ARBA00022649"/>
    </source>
</evidence>
<keyword evidence="2" id="KW-1277">Toxin-antitoxin system</keyword>
<dbReference type="RefSeq" id="WP_086926983.1">
    <property type="nucleotide sequence ID" value="NZ_CP021362.1"/>
</dbReference>
<evidence type="ECO:0000256" key="3">
    <source>
        <dbReference type="ARBA" id="ARBA00022722"/>
    </source>
</evidence>
<reference evidence="6" key="1">
    <citation type="submission" date="2017-05" db="EMBL/GenBank/DDBJ databases">
        <title>Polyphasic characterization of four soil-derived phenanthrene-degrading Acidovorax strains and proposal of Acidovorax phenanthrenivorans sp. nov.</title>
        <authorList>
            <person name="Singleton D."/>
            <person name="Lee J."/>
            <person name="Dickey A.N."/>
            <person name="Stroud A."/>
            <person name="Scholl E.H."/>
            <person name="Wright F.A."/>
            <person name="Aitken M.D."/>
        </authorList>
    </citation>
    <scope>NUCLEOTIDE SEQUENCE</scope>
    <source>
        <strain evidence="6">P4</strain>
    </source>
</reference>
<keyword evidence="4" id="KW-0547">Nucleotide-binding</keyword>
<dbReference type="PANTHER" id="PTHR34139">
    <property type="entry name" value="UPF0331 PROTEIN MJ0127"/>
    <property type="match status" value="1"/>
</dbReference>
<accession>A0A240UC52</accession>
<dbReference type="Pfam" id="PF01934">
    <property type="entry name" value="HepT-like"/>
    <property type="match status" value="1"/>
</dbReference>
<dbReference type="PANTHER" id="PTHR34139:SF1">
    <property type="entry name" value="RNASE MJ1380-RELATED"/>
    <property type="match status" value="1"/>
</dbReference>
<evidence type="ECO:0000256" key="1">
    <source>
        <dbReference type="ARBA" id="ARBA00022553"/>
    </source>
</evidence>
<dbReference type="GO" id="GO:0016787">
    <property type="term" value="F:hydrolase activity"/>
    <property type="evidence" value="ECO:0007669"/>
    <property type="project" value="UniProtKB-KW"/>
</dbReference>
<dbReference type="GO" id="GO:0004540">
    <property type="term" value="F:RNA nuclease activity"/>
    <property type="evidence" value="ECO:0007669"/>
    <property type="project" value="InterPro"/>
</dbReference>
<organism evidence="6 7">
    <name type="scientific">Acidovorax carolinensis</name>
    <dbReference type="NCBI Taxonomy" id="553814"/>
    <lineage>
        <taxon>Bacteria</taxon>
        <taxon>Pseudomonadati</taxon>
        <taxon>Pseudomonadota</taxon>
        <taxon>Betaproteobacteria</taxon>
        <taxon>Burkholderiales</taxon>
        <taxon>Comamonadaceae</taxon>
        <taxon>Acidovorax</taxon>
    </lineage>
</organism>
<dbReference type="Proteomes" id="UP000194440">
    <property type="component" value="Chromosome"/>
</dbReference>
<dbReference type="OrthoDB" id="4829434at2"/>
<evidence type="ECO:0008006" key="8">
    <source>
        <dbReference type="Google" id="ProtNLM"/>
    </source>
</evidence>
<dbReference type="GO" id="GO:0110001">
    <property type="term" value="C:toxin-antitoxin complex"/>
    <property type="evidence" value="ECO:0007669"/>
    <property type="project" value="InterPro"/>
</dbReference>
<keyword evidence="1" id="KW-0597">Phosphoprotein</keyword>
<dbReference type="AlphaFoldDB" id="A0A240UC52"/>
<dbReference type="InterPro" id="IPR051813">
    <property type="entry name" value="HepT_RNase_toxin"/>
</dbReference>
<name>A0A240UC52_9BURK</name>